<dbReference type="Gene3D" id="2.60.120.1440">
    <property type="match status" value="1"/>
</dbReference>
<dbReference type="PROSITE" id="PS51318">
    <property type="entry name" value="TAT"/>
    <property type="match status" value="1"/>
</dbReference>
<comment type="caution">
    <text evidence="3">The sequence shown here is derived from an EMBL/GenBank/DDBJ whole genome shotgun (WGS) entry which is preliminary data.</text>
</comment>
<dbReference type="PANTHER" id="PTHR30273:SF2">
    <property type="entry name" value="PROTEIN FECR"/>
    <property type="match status" value="1"/>
</dbReference>
<feature type="transmembrane region" description="Helical" evidence="1">
    <location>
        <begin position="78"/>
        <end position="100"/>
    </location>
</feature>
<dbReference type="PIRSF" id="PIRSF018266">
    <property type="entry name" value="FecR"/>
    <property type="match status" value="1"/>
</dbReference>
<accession>A0A7W9S4L0</accession>
<feature type="domain" description="FecR protein" evidence="2">
    <location>
        <begin position="106"/>
        <end position="198"/>
    </location>
</feature>
<dbReference type="PANTHER" id="PTHR30273">
    <property type="entry name" value="PERIPLASMIC SIGNAL SENSOR AND SIGMA FACTOR ACTIVATOR FECR-RELATED"/>
    <property type="match status" value="1"/>
</dbReference>
<dbReference type="RefSeq" id="WP_183832187.1">
    <property type="nucleotide sequence ID" value="NZ_JACHEU010000003.1"/>
</dbReference>
<organism evidence="3 4">
    <name type="scientific">Aquamicrobium lusatiense</name>
    <dbReference type="NCBI Taxonomy" id="89772"/>
    <lineage>
        <taxon>Bacteria</taxon>
        <taxon>Pseudomonadati</taxon>
        <taxon>Pseudomonadota</taxon>
        <taxon>Alphaproteobacteria</taxon>
        <taxon>Hyphomicrobiales</taxon>
        <taxon>Phyllobacteriaceae</taxon>
        <taxon>Aquamicrobium</taxon>
    </lineage>
</organism>
<evidence type="ECO:0000256" key="1">
    <source>
        <dbReference type="SAM" id="Phobius"/>
    </source>
</evidence>
<gene>
    <name evidence="3" type="ORF">HNR59_003400</name>
</gene>
<protein>
    <submittedName>
        <fullName evidence="3">Transmembrane sensor</fullName>
    </submittedName>
</protein>
<dbReference type="InterPro" id="IPR006311">
    <property type="entry name" value="TAT_signal"/>
</dbReference>
<reference evidence="3 4" key="1">
    <citation type="submission" date="2020-08" db="EMBL/GenBank/DDBJ databases">
        <title>Genomic Encyclopedia of Type Strains, Phase IV (KMG-IV): sequencing the most valuable type-strain genomes for metagenomic binning, comparative biology and taxonomic classification.</title>
        <authorList>
            <person name="Goeker M."/>
        </authorList>
    </citation>
    <scope>NUCLEOTIDE SEQUENCE [LARGE SCALE GENOMIC DNA]</scope>
    <source>
        <strain evidence="3 4">DSM 11099</strain>
    </source>
</reference>
<dbReference type="AlphaFoldDB" id="A0A7W9S4L0"/>
<dbReference type="InterPro" id="IPR012373">
    <property type="entry name" value="Ferrdict_sens_TM"/>
</dbReference>
<dbReference type="GO" id="GO:0016989">
    <property type="term" value="F:sigma factor antagonist activity"/>
    <property type="evidence" value="ECO:0007669"/>
    <property type="project" value="TreeGrafter"/>
</dbReference>
<dbReference type="Proteomes" id="UP000533306">
    <property type="component" value="Unassembled WGS sequence"/>
</dbReference>
<keyword evidence="1" id="KW-0472">Membrane</keyword>
<evidence type="ECO:0000313" key="4">
    <source>
        <dbReference type="Proteomes" id="UP000533306"/>
    </source>
</evidence>
<sequence length="316" mass="33700">MGENSDEFDRLVSEAIDIVIRMQNDPANPVPVEMARSWRARSERHEDIWSRVSGIHGASGQLLEEQRRSQRNVTRRNLIGGALGVAGVAGLGALTIPGALVRAQADHVTGTGEIRRIELPDGSMATLGPQSALAMTLTRTERRVELLMGMCFFDVARDRARPFVASADGVEARALGTAFELSSDADIVSMAVAEGAVEAAAPGTAPALHEMLTLGEWLSYDPASATVTRGRREPGEVAGWRDSTIVADRETVTALVARISRWIPGTVVSAHPSIGAQRVSGLYDLRDPLAALEAVVQPTGARVRRLSSGLTVISPI</sequence>
<evidence type="ECO:0000259" key="2">
    <source>
        <dbReference type="Pfam" id="PF04773"/>
    </source>
</evidence>
<dbReference type="Pfam" id="PF04773">
    <property type="entry name" value="FecR"/>
    <property type="match status" value="1"/>
</dbReference>
<evidence type="ECO:0000313" key="3">
    <source>
        <dbReference type="EMBL" id="MBB6014006.1"/>
    </source>
</evidence>
<dbReference type="InterPro" id="IPR006860">
    <property type="entry name" value="FecR"/>
</dbReference>
<name>A0A7W9S4L0_9HYPH</name>
<proteinExistence type="predicted"/>
<keyword evidence="1 3" id="KW-0812">Transmembrane</keyword>
<dbReference type="EMBL" id="JACHEU010000003">
    <property type="protein sequence ID" value="MBB6014006.1"/>
    <property type="molecule type" value="Genomic_DNA"/>
</dbReference>
<keyword evidence="4" id="KW-1185">Reference proteome</keyword>
<keyword evidence="1" id="KW-1133">Transmembrane helix</keyword>